<dbReference type="PANTHER" id="PTHR36974:SF1">
    <property type="entry name" value="DOXX FAMILY MEMBRANE PROTEIN"/>
    <property type="match status" value="1"/>
</dbReference>
<keyword evidence="3" id="KW-1185">Reference proteome</keyword>
<evidence type="ECO:0000313" key="2">
    <source>
        <dbReference type="EMBL" id="MEN3324946.1"/>
    </source>
</evidence>
<keyword evidence="1" id="KW-1133">Transmembrane helix</keyword>
<feature type="transmembrane region" description="Helical" evidence="1">
    <location>
        <begin position="91"/>
        <end position="112"/>
    </location>
</feature>
<dbReference type="Proteomes" id="UP001416393">
    <property type="component" value="Unassembled WGS sequence"/>
</dbReference>
<accession>A0ABV0AGA1</accession>
<reference evidence="2 3" key="1">
    <citation type="submission" date="2024-01" db="EMBL/GenBank/DDBJ databases">
        <title>Mariniflexile litorale sp. nov., isolated from the shallow sediments of the Sea of Japan.</title>
        <authorList>
            <person name="Romanenko L."/>
            <person name="Bystritskaya E."/>
            <person name="Isaeva M."/>
        </authorList>
    </citation>
    <scope>NUCLEOTIDE SEQUENCE [LARGE SCALE GENOMIC DNA]</scope>
    <source>
        <strain evidence="2 3">KCTC 32427</strain>
    </source>
</reference>
<dbReference type="PANTHER" id="PTHR36974">
    <property type="entry name" value="MEMBRANE PROTEIN-RELATED"/>
    <property type="match status" value="1"/>
</dbReference>
<proteinExistence type="predicted"/>
<evidence type="ECO:0000313" key="3">
    <source>
        <dbReference type="Proteomes" id="UP001416393"/>
    </source>
</evidence>
<comment type="caution">
    <text evidence="2">The sequence shown here is derived from an EMBL/GenBank/DDBJ whole genome shotgun (WGS) entry which is preliminary data.</text>
</comment>
<sequence>MAPLVILVVCFVFALILNKSLLKERFSLSFIGRVSLAVMLIFTGIAHFIKTDLMIEMIPNIVPFKMGFVYLTGCLEIAASIGLLIQKLSKFTSVMLMLFFIAILPANIIGSIKEVELGGMQHGVYYLYFRIPMQLLFITWAYYFGIIKNKMPEKQ</sequence>
<protein>
    <recommendedName>
        <fullName evidence="4">DoxX family membrane protein</fullName>
    </recommendedName>
</protein>
<evidence type="ECO:0000256" key="1">
    <source>
        <dbReference type="SAM" id="Phobius"/>
    </source>
</evidence>
<feature type="transmembrane region" description="Helical" evidence="1">
    <location>
        <begin position="61"/>
        <end position="85"/>
    </location>
</feature>
<gene>
    <name evidence="2" type="ORF">VP395_14500</name>
</gene>
<keyword evidence="1" id="KW-0472">Membrane</keyword>
<evidence type="ECO:0008006" key="4">
    <source>
        <dbReference type="Google" id="ProtNLM"/>
    </source>
</evidence>
<keyword evidence="1" id="KW-0812">Transmembrane</keyword>
<dbReference type="EMBL" id="JAZHYP010000009">
    <property type="protein sequence ID" value="MEN3324946.1"/>
    <property type="molecule type" value="Genomic_DNA"/>
</dbReference>
<feature type="transmembrane region" description="Helical" evidence="1">
    <location>
        <begin position="32"/>
        <end position="49"/>
    </location>
</feature>
<organism evidence="2 3">
    <name type="scientific">Mariniflexile soesokkakense</name>
    <dbReference type="NCBI Taxonomy" id="1343160"/>
    <lineage>
        <taxon>Bacteria</taxon>
        <taxon>Pseudomonadati</taxon>
        <taxon>Bacteroidota</taxon>
        <taxon>Flavobacteriia</taxon>
        <taxon>Flavobacteriales</taxon>
        <taxon>Flavobacteriaceae</taxon>
        <taxon>Mariniflexile</taxon>
    </lineage>
</organism>
<feature type="transmembrane region" description="Helical" evidence="1">
    <location>
        <begin position="124"/>
        <end position="145"/>
    </location>
</feature>
<dbReference type="RefSeq" id="WP_346242743.1">
    <property type="nucleotide sequence ID" value="NZ_JAZHYP010000009.1"/>
</dbReference>
<name>A0ABV0AGA1_9FLAO</name>